<reference evidence="2" key="1">
    <citation type="journal article" date="2012" name="PLoS ONE">
        <title>Gene sets for utilization of primary and secondary nutrition supplies in the distal gut of endangered iberian lynx.</title>
        <authorList>
            <person name="Alcaide M."/>
            <person name="Messina E."/>
            <person name="Richter M."/>
            <person name="Bargiela R."/>
            <person name="Peplies J."/>
            <person name="Huws S.A."/>
            <person name="Newbold C.J."/>
            <person name="Golyshin P.N."/>
            <person name="Simon M.A."/>
            <person name="Lopez G."/>
            <person name="Yakimov M.M."/>
            <person name="Ferrer M."/>
        </authorList>
    </citation>
    <scope>NUCLEOTIDE SEQUENCE</scope>
</reference>
<feature type="compositionally biased region" description="Polar residues" evidence="1">
    <location>
        <begin position="1"/>
        <end position="17"/>
    </location>
</feature>
<comment type="caution">
    <text evidence="2">The sequence shown here is derived from an EMBL/GenBank/DDBJ whole genome shotgun (WGS) entry which is preliminary data.</text>
</comment>
<protein>
    <submittedName>
        <fullName evidence="2">Uncharacterized protein</fullName>
    </submittedName>
</protein>
<gene>
    <name evidence="2" type="ORF">EVA_08967</name>
</gene>
<feature type="region of interest" description="Disordered" evidence="1">
    <location>
        <begin position="117"/>
        <end position="141"/>
    </location>
</feature>
<name>J9CRV3_9ZZZZ</name>
<feature type="compositionally biased region" description="Basic residues" evidence="1">
    <location>
        <begin position="117"/>
        <end position="130"/>
    </location>
</feature>
<dbReference type="EMBL" id="AMCI01002359">
    <property type="protein sequence ID" value="EJX02926.1"/>
    <property type="molecule type" value="Genomic_DNA"/>
</dbReference>
<organism evidence="2">
    <name type="scientific">gut metagenome</name>
    <dbReference type="NCBI Taxonomy" id="749906"/>
    <lineage>
        <taxon>unclassified sequences</taxon>
        <taxon>metagenomes</taxon>
        <taxon>organismal metagenomes</taxon>
    </lineage>
</organism>
<evidence type="ECO:0000313" key="2">
    <source>
        <dbReference type="EMBL" id="EJX02926.1"/>
    </source>
</evidence>
<accession>J9CRV3</accession>
<feature type="region of interest" description="Disordered" evidence="1">
    <location>
        <begin position="77"/>
        <end position="99"/>
    </location>
</feature>
<dbReference type="AlphaFoldDB" id="J9CRV3"/>
<sequence>MSSRRGSPNRATGSSAARSRPPCPTPGPVAPRRRHCSYTPSCGTPRSCRVLRPWHVCGARSPGAGSPWCRPCQLPAGGPPTPVRSSGTPRRPAAGRSRVCPPYRPPRSCCSAGWCPRPRRSGCRPVRRPASHSPCRPAGGC</sequence>
<proteinExistence type="predicted"/>
<feature type="region of interest" description="Disordered" evidence="1">
    <location>
        <begin position="1"/>
        <end position="35"/>
    </location>
</feature>
<evidence type="ECO:0000256" key="1">
    <source>
        <dbReference type="SAM" id="MobiDB-lite"/>
    </source>
</evidence>